<dbReference type="Gene3D" id="1.10.10.10">
    <property type="entry name" value="Winged helix-like DNA-binding domain superfamily/Winged helix DNA-binding domain"/>
    <property type="match status" value="1"/>
</dbReference>
<comment type="caution">
    <text evidence="1">The sequence shown here is derived from an EMBL/GenBank/DDBJ whole genome shotgun (WGS) entry which is preliminary data.</text>
</comment>
<dbReference type="Pfam" id="PF13384">
    <property type="entry name" value="HTH_23"/>
    <property type="match status" value="1"/>
</dbReference>
<sequence length="101" mass="11897">MISPVRKGDIMPRKSPFEIVLTSKEREHFISLSRKYTAPYKNVIRAQVILLAAQGKENKEIGEKVNLPRKTVSKWRKRFFYKRKQGLVDKARDGRPFFFSL</sequence>
<dbReference type="EMBL" id="PETL01000390">
    <property type="protein sequence ID" value="PIV63311.1"/>
    <property type="molecule type" value="Genomic_DNA"/>
</dbReference>
<dbReference type="InterPro" id="IPR036388">
    <property type="entry name" value="WH-like_DNA-bd_sf"/>
</dbReference>
<evidence type="ECO:0000313" key="2">
    <source>
        <dbReference type="Proteomes" id="UP000228886"/>
    </source>
</evidence>
<evidence type="ECO:0008006" key="3">
    <source>
        <dbReference type="Google" id="ProtNLM"/>
    </source>
</evidence>
<protein>
    <recommendedName>
        <fullName evidence="3">Helix-turn-helix domain-containing protein</fullName>
    </recommendedName>
</protein>
<gene>
    <name evidence="1" type="ORF">COS11_08105</name>
</gene>
<reference evidence="2" key="1">
    <citation type="submission" date="2017-09" db="EMBL/GenBank/DDBJ databases">
        <title>Depth-based differentiation of microbial function through sediment-hosted aquifers and enrichment of novel symbionts in the deep terrestrial subsurface.</title>
        <authorList>
            <person name="Probst A.J."/>
            <person name="Ladd B."/>
            <person name="Jarett J.K."/>
            <person name="Geller-Mcgrath D.E."/>
            <person name="Sieber C.M.K."/>
            <person name="Emerson J.B."/>
            <person name="Anantharaman K."/>
            <person name="Thomas B.C."/>
            <person name="Malmstrom R."/>
            <person name="Stieglmeier M."/>
            <person name="Klingl A."/>
            <person name="Woyke T."/>
            <person name="Ryan C.M."/>
            <person name="Banfield J.F."/>
        </authorList>
    </citation>
    <scope>NUCLEOTIDE SEQUENCE [LARGE SCALE GENOMIC DNA]</scope>
</reference>
<dbReference type="Proteomes" id="UP000228886">
    <property type="component" value="Unassembled WGS sequence"/>
</dbReference>
<evidence type="ECO:0000313" key="1">
    <source>
        <dbReference type="EMBL" id="PIV63311.1"/>
    </source>
</evidence>
<proteinExistence type="predicted"/>
<dbReference type="AlphaFoldDB" id="A0A2M7E6I7"/>
<dbReference type="SUPFAM" id="SSF46689">
    <property type="entry name" value="Homeodomain-like"/>
    <property type="match status" value="1"/>
</dbReference>
<accession>A0A2M7E6I7</accession>
<dbReference type="InterPro" id="IPR009057">
    <property type="entry name" value="Homeodomain-like_sf"/>
</dbReference>
<organism evidence="1 2">
    <name type="scientific">bacterium (Candidatus Ratteibacteria) CG01_land_8_20_14_3_00_40_19</name>
    <dbReference type="NCBI Taxonomy" id="2014290"/>
    <lineage>
        <taxon>Bacteria</taxon>
        <taxon>Candidatus Ratteibacteria</taxon>
    </lineage>
</organism>
<name>A0A2M7E6I7_9BACT</name>